<accession>A0AAV8WWD4</accession>
<evidence type="ECO:0000313" key="7">
    <source>
        <dbReference type="Proteomes" id="UP001162156"/>
    </source>
</evidence>
<evidence type="ECO:0000256" key="5">
    <source>
        <dbReference type="SAM" id="Phobius"/>
    </source>
</evidence>
<feature type="transmembrane region" description="Helical" evidence="5">
    <location>
        <begin position="59"/>
        <end position="79"/>
    </location>
</feature>
<dbReference type="Gene3D" id="1.20.1250.20">
    <property type="entry name" value="MFS general substrate transporter like domains"/>
    <property type="match status" value="1"/>
</dbReference>
<reference evidence="6" key="1">
    <citation type="journal article" date="2023" name="Insect Mol. Biol.">
        <title>Genome sequencing provides insights into the evolution of gene families encoding plant cell wall-degrading enzymes in longhorned beetles.</title>
        <authorList>
            <person name="Shin N.R."/>
            <person name="Okamura Y."/>
            <person name="Kirsch R."/>
            <person name="Pauchet Y."/>
        </authorList>
    </citation>
    <scope>NUCLEOTIDE SEQUENCE</scope>
    <source>
        <strain evidence="6">RBIC_L_NR</strain>
    </source>
</reference>
<dbReference type="Pfam" id="PF00083">
    <property type="entry name" value="Sugar_tr"/>
    <property type="match status" value="1"/>
</dbReference>
<dbReference type="InterPro" id="IPR050549">
    <property type="entry name" value="MFS_Trehalose_Transporter"/>
</dbReference>
<keyword evidence="4 5" id="KW-0472">Membrane</keyword>
<feature type="transmembrane region" description="Helical" evidence="5">
    <location>
        <begin position="91"/>
        <end position="112"/>
    </location>
</feature>
<dbReference type="InterPro" id="IPR036259">
    <property type="entry name" value="MFS_trans_sf"/>
</dbReference>
<gene>
    <name evidence="6" type="ORF">NQ314_016653</name>
</gene>
<comment type="caution">
    <text evidence="6">The sequence shown here is derived from an EMBL/GenBank/DDBJ whole genome shotgun (WGS) entry which is preliminary data.</text>
</comment>
<organism evidence="6 7">
    <name type="scientific">Rhamnusium bicolor</name>
    <dbReference type="NCBI Taxonomy" id="1586634"/>
    <lineage>
        <taxon>Eukaryota</taxon>
        <taxon>Metazoa</taxon>
        <taxon>Ecdysozoa</taxon>
        <taxon>Arthropoda</taxon>
        <taxon>Hexapoda</taxon>
        <taxon>Insecta</taxon>
        <taxon>Pterygota</taxon>
        <taxon>Neoptera</taxon>
        <taxon>Endopterygota</taxon>
        <taxon>Coleoptera</taxon>
        <taxon>Polyphaga</taxon>
        <taxon>Cucujiformia</taxon>
        <taxon>Chrysomeloidea</taxon>
        <taxon>Cerambycidae</taxon>
        <taxon>Lepturinae</taxon>
        <taxon>Rhagiini</taxon>
        <taxon>Rhamnusium</taxon>
    </lineage>
</organism>
<evidence type="ECO:0000256" key="4">
    <source>
        <dbReference type="ARBA" id="ARBA00023136"/>
    </source>
</evidence>
<sequence length="214" mass="23841">MKGRFEEAKESLRRLRGKENIDDDFLSLKADVERQISESGTWKDLFTINSNRKALLAGLFLRISQQLGGMSVFGVYTQYIFEKAGGSLSSAASTMIFTGLCLVLNVAAGFTVERFGRRISYIGSLILCSIVLFIESTYFYIDQFQPELDLSTLNFIPVAGLFLYIIFSSFGISIIPTLMLGELFSASIKAKGLTILSLSLAFFSIYDKQYILST</sequence>
<dbReference type="PANTHER" id="PTHR48021:SF46">
    <property type="entry name" value="MAJOR FACILITATOR SUPERFAMILY (MFS) PROFILE DOMAIN-CONTAINING PROTEIN"/>
    <property type="match status" value="1"/>
</dbReference>
<feature type="transmembrane region" description="Helical" evidence="5">
    <location>
        <begin position="119"/>
        <end position="141"/>
    </location>
</feature>
<comment type="subcellular location">
    <subcellularLocation>
        <location evidence="1">Membrane</location>
    </subcellularLocation>
</comment>
<dbReference type="PANTHER" id="PTHR48021">
    <property type="match status" value="1"/>
</dbReference>
<dbReference type="GO" id="GO:0016020">
    <property type="term" value="C:membrane"/>
    <property type="evidence" value="ECO:0007669"/>
    <property type="project" value="UniProtKB-SubCell"/>
</dbReference>
<keyword evidence="2 5" id="KW-0812">Transmembrane</keyword>
<keyword evidence="3 5" id="KW-1133">Transmembrane helix</keyword>
<evidence type="ECO:0000256" key="3">
    <source>
        <dbReference type="ARBA" id="ARBA00022989"/>
    </source>
</evidence>
<feature type="transmembrane region" description="Helical" evidence="5">
    <location>
        <begin position="161"/>
        <end position="181"/>
    </location>
</feature>
<dbReference type="AlphaFoldDB" id="A0AAV8WWD4"/>
<dbReference type="GO" id="GO:0022857">
    <property type="term" value="F:transmembrane transporter activity"/>
    <property type="evidence" value="ECO:0007669"/>
    <property type="project" value="InterPro"/>
</dbReference>
<proteinExistence type="predicted"/>
<dbReference type="Proteomes" id="UP001162156">
    <property type="component" value="Unassembled WGS sequence"/>
</dbReference>
<feature type="transmembrane region" description="Helical" evidence="5">
    <location>
        <begin position="188"/>
        <end position="206"/>
    </location>
</feature>
<keyword evidence="7" id="KW-1185">Reference proteome</keyword>
<protein>
    <submittedName>
        <fullName evidence="6">Uncharacterized protein</fullName>
    </submittedName>
</protein>
<dbReference type="EMBL" id="JANEYF010004625">
    <property type="protein sequence ID" value="KAJ8930540.1"/>
    <property type="molecule type" value="Genomic_DNA"/>
</dbReference>
<dbReference type="SUPFAM" id="SSF103473">
    <property type="entry name" value="MFS general substrate transporter"/>
    <property type="match status" value="1"/>
</dbReference>
<evidence type="ECO:0000256" key="2">
    <source>
        <dbReference type="ARBA" id="ARBA00022692"/>
    </source>
</evidence>
<evidence type="ECO:0000313" key="6">
    <source>
        <dbReference type="EMBL" id="KAJ8930540.1"/>
    </source>
</evidence>
<dbReference type="InterPro" id="IPR005828">
    <property type="entry name" value="MFS_sugar_transport-like"/>
</dbReference>
<evidence type="ECO:0000256" key="1">
    <source>
        <dbReference type="ARBA" id="ARBA00004370"/>
    </source>
</evidence>
<name>A0AAV8WWD4_9CUCU</name>